<dbReference type="EMBL" id="JAYKXP010000302">
    <property type="protein sequence ID" value="KAK7015887.1"/>
    <property type="molecule type" value="Genomic_DNA"/>
</dbReference>
<keyword evidence="3" id="KW-1185">Reference proteome</keyword>
<gene>
    <name evidence="2" type="ORF">VNI00_016649</name>
    <name evidence="1" type="ORF">VNI00_019014</name>
</gene>
<proteinExistence type="predicted"/>
<comment type="caution">
    <text evidence="2">The sequence shown here is derived from an EMBL/GenBank/DDBJ whole genome shotgun (WGS) entry which is preliminary data.</text>
</comment>
<evidence type="ECO:0008006" key="4">
    <source>
        <dbReference type="Google" id="ProtNLM"/>
    </source>
</evidence>
<dbReference type="Proteomes" id="UP001383192">
    <property type="component" value="Unassembled WGS sequence"/>
</dbReference>
<organism evidence="2 3">
    <name type="scientific">Paramarasmius palmivorus</name>
    <dbReference type="NCBI Taxonomy" id="297713"/>
    <lineage>
        <taxon>Eukaryota</taxon>
        <taxon>Fungi</taxon>
        <taxon>Dikarya</taxon>
        <taxon>Basidiomycota</taxon>
        <taxon>Agaricomycotina</taxon>
        <taxon>Agaricomycetes</taxon>
        <taxon>Agaricomycetidae</taxon>
        <taxon>Agaricales</taxon>
        <taxon>Marasmiineae</taxon>
        <taxon>Marasmiaceae</taxon>
        <taxon>Paramarasmius</taxon>
    </lineage>
</organism>
<evidence type="ECO:0000313" key="1">
    <source>
        <dbReference type="EMBL" id="KAK7015887.1"/>
    </source>
</evidence>
<reference evidence="2 3" key="1">
    <citation type="submission" date="2024-01" db="EMBL/GenBank/DDBJ databases">
        <title>A draft genome for a cacao thread blight-causing isolate of Paramarasmius palmivorus.</title>
        <authorList>
            <person name="Baruah I.K."/>
            <person name="Bukari Y."/>
            <person name="Amoako-Attah I."/>
            <person name="Meinhardt L.W."/>
            <person name="Bailey B.A."/>
            <person name="Cohen S.P."/>
        </authorList>
    </citation>
    <scope>NUCLEOTIDE SEQUENCE [LARGE SCALE GENOMIC DNA]</scope>
    <source>
        <strain evidence="2 3">GH-12</strain>
    </source>
</reference>
<dbReference type="EMBL" id="JAYKXP010000134">
    <property type="protein sequence ID" value="KAK7023610.1"/>
    <property type="molecule type" value="Genomic_DNA"/>
</dbReference>
<evidence type="ECO:0000313" key="2">
    <source>
        <dbReference type="EMBL" id="KAK7023610.1"/>
    </source>
</evidence>
<accession>A0AAW0BBT0</accession>
<evidence type="ECO:0000313" key="3">
    <source>
        <dbReference type="Proteomes" id="UP001383192"/>
    </source>
</evidence>
<name>A0AAW0BBT0_9AGAR</name>
<sequence>MSIGTSATMHDWHTLRPLLRTSNSLRTTTLSQIPFLRISLDMSSCPHDSHSLHFLTFLIEHGTSHPLDPTIFIEYPLDPGALNSRPECICIAILRRRNWHSLTLRTYHSLEFVSHFLQTNISPNTMSTVDSVQLMTTAPVSSSSIDDLFSTLQSYQVHGKLHLTLGRWSPSHSYSAQQTIPLPHFTSISLEADARSILPILRHLPHLQSISVDIPRCDNYQIERWRYQGPPVHLPMARHLLLSVHEVLEPIDDDSIHIVDFLTSLITPSLSTMLLEWQVRRPPSNPGHLHNGLHTFLTRHLRHLHTLTFHNHIDVSLVDPDDIRTFIRGIGISPGVLQYEQVARLTFAESRHEEEGW</sequence>
<dbReference type="AlphaFoldDB" id="A0AAW0BBT0"/>
<protein>
    <recommendedName>
        <fullName evidence="4">F-box domain-containing protein</fullName>
    </recommendedName>
</protein>